<evidence type="ECO:0000256" key="5">
    <source>
        <dbReference type="SAM" id="Phobius"/>
    </source>
</evidence>
<keyword evidence="5" id="KW-1133">Transmembrane helix</keyword>
<dbReference type="Proteomes" id="UP000754883">
    <property type="component" value="Unassembled WGS sequence"/>
</dbReference>
<evidence type="ECO:0000256" key="4">
    <source>
        <dbReference type="SAM" id="MobiDB-lite"/>
    </source>
</evidence>
<dbReference type="InterPro" id="IPR050309">
    <property type="entry name" value="Type-B_Carboxylest/Lipase"/>
</dbReference>
<proteinExistence type="inferred from homology"/>
<keyword evidence="5" id="KW-0812">Transmembrane</keyword>
<dbReference type="EMBL" id="CABFNO020001240">
    <property type="protein sequence ID" value="CAG9971015.1"/>
    <property type="molecule type" value="Genomic_DNA"/>
</dbReference>
<name>A0A9N9XSN2_9HYPO</name>
<evidence type="ECO:0000256" key="1">
    <source>
        <dbReference type="ARBA" id="ARBA00005964"/>
    </source>
</evidence>
<organism evidence="7 8">
    <name type="scientific">Clonostachys byssicola</name>
    <dbReference type="NCBI Taxonomy" id="160290"/>
    <lineage>
        <taxon>Eukaryota</taxon>
        <taxon>Fungi</taxon>
        <taxon>Dikarya</taxon>
        <taxon>Ascomycota</taxon>
        <taxon>Pezizomycotina</taxon>
        <taxon>Sordariomycetes</taxon>
        <taxon>Hypocreomycetidae</taxon>
        <taxon>Hypocreales</taxon>
        <taxon>Bionectriaceae</taxon>
        <taxon>Clonostachys</taxon>
    </lineage>
</organism>
<feature type="domain" description="Carboxylesterase type B" evidence="6">
    <location>
        <begin position="95"/>
        <end position="597"/>
    </location>
</feature>
<keyword evidence="5" id="KW-0472">Membrane</keyword>
<protein>
    <recommendedName>
        <fullName evidence="3">Carboxylic ester hydrolase</fullName>
        <ecNumber evidence="3">3.1.1.-</ecNumber>
    </recommendedName>
</protein>
<comment type="caution">
    <text evidence="7">The sequence shown here is derived from an EMBL/GenBank/DDBJ whole genome shotgun (WGS) entry which is preliminary data.</text>
</comment>
<keyword evidence="8" id="KW-1185">Reference proteome</keyword>
<sequence length="607" mass="66664">MSSQCVTSKTGPAPVVREGGEAAPKPDIANDPEHQPAAAAVTQPKWTRYLPSVLFLAVFLALLFLLVFLLIPSPMGITGSQPAREEPEDSEANNPVVDLGYSRYAGTYLNNGVSQYLGVRYARPPTGDLRWRAPVEPEQTEGIQKAKEPRAFGAVCLGLRDTAGNEVDEDCLTAYIWGPSNVTTETKLPVMVFIQGGGYTHNANANWNGSQLVEASGLNIVYVSFNYRVGLWGFLAGEEVRNDGNLNAGLLDQRFLLQWVQKHIASFGGDPDHVVIQGLSAGAGSVALHMAAYGGRDDKLYAGSILQSTFLPAHPPVSELEWQFNHTVEQAGCQDAADRMKCLRSMSRDDLQKLNDASPFPGRASNPFYYWTPCLDGELLQDHVTEMFAQGKFHKVPALLGTVTNEGSTFVPDVSSADQLVSSLVDNFPKLNSSHTDELITLYPQEDPLPQHESYFPSLSRAYGEGTFICPTRTILSALCDSGDVATWSYRYNVEDNETVAEGFGVPHVSEAPAVWAPEMLPSRPKESYFTYNAGSVSLVMHYWLSFVRFLDPNAQRMDGAPVWHPWSGNQSRLVLQLPDPVMENVTQLGRARCDFWQSIGPAINQR</sequence>
<accession>A0A9N9XSN2</accession>
<dbReference type="EC" id="3.1.1.-" evidence="3"/>
<reference evidence="8" key="1">
    <citation type="submission" date="2019-06" db="EMBL/GenBank/DDBJ databases">
        <authorList>
            <person name="Broberg M."/>
        </authorList>
    </citation>
    <scope>NUCLEOTIDE SEQUENCE [LARGE SCALE GENOMIC DNA]</scope>
</reference>
<dbReference type="OrthoDB" id="408631at2759"/>
<dbReference type="InterPro" id="IPR002018">
    <property type="entry name" value="CarbesteraseB"/>
</dbReference>
<keyword evidence="2 3" id="KW-0378">Hydrolase</keyword>
<comment type="similarity">
    <text evidence="1 3">Belongs to the type-B carboxylesterase/lipase family.</text>
</comment>
<dbReference type="InterPro" id="IPR029058">
    <property type="entry name" value="AB_hydrolase_fold"/>
</dbReference>
<dbReference type="SUPFAM" id="SSF53474">
    <property type="entry name" value="alpha/beta-Hydrolases"/>
    <property type="match status" value="1"/>
</dbReference>
<feature type="compositionally biased region" description="Polar residues" evidence="4">
    <location>
        <begin position="1"/>
        <end position="10"/>
    </location>
</feature>
<dbReference type="GO" id="GO:0016787">
    <property type="term" value="F:hydrolase activity"/>
    <property type="evidence" value="ECO:0007669"/>
    <property type="project" value="UniProtKB-KW"/>
</dbReference>
<feature type="region of interest" description="Disordered" evidence="4">
    <location>
        <begin position="1"/>
        <end position="36"/>
    </location>
</feature>
<dbReference type="PROSITE" id="PS00122">
    <property type="entry name" value="CARBOXYLESTERASE_B_1"/>
    <property type="match status" value="1"/>
</dbReference>
<dbReference type="PANTHER" id="PTHR11559">
    <property type="entry name" value="CARBOXYLESTERASE"/>
    <property type="match status" value="1"/>
</dbReference>
<evidence type="ECO:0000259" key="6">
    <source>
        <dbReference type="Pfam" id="PF00135"/>
    </source>
</evidence>
<evidence type="ECO:0000313" key="7">
    <source>
        <dbReference type="EMBL" id="CAG9971015.1"/>
    </source>
</evidence>
<feature type="transmembrane region" description="Helical" evidence="5">
    <location>
        <begin position="53"/>
        <end position="71"/>
    </location>
</feature>
<evidence type="ECO:0000256" key="3">
    <source>
        <dbReference type="RuleBase" id="RU361235"/>
    </source>
</evidence>
<dbReference type="Gene3D" id="3.40.50.1820">
    <property type="entry name" value="alpha/beta hydrolase"/>
    <property type="match status" value="1"/>
</dbReference>
<reference evidence="7 8" key="2">
    <citation type="submission" date="2021-10" db="EMBL/GenBank/DDBJ databases">
        <authorList>
            <person name="Piombo E."/>
        </authorList>
    </citation>
    <scope>NUCLEOTIDE SEQUENCE [LARGE SCALE GENOMIC DNA]</scope>
</reference>
<gene>
    <name evidence="7" type="ORF">CBYS24578_00000248</name>
</gene>
<evidence type="ECO:0000313" key="8">
    <source>
        <dbReference type="Proteomes" id="UP000754883"/>
    </source>
</evidence>
<dbReference type="InterPro" id="IPR019826">
    <property type="entry name" value="Carboxylesterase_B_AS"/>
</dbReference>
<dbReference type="Pfam" id="PF00135">
    <property type="entry name" value="COesterase"/>
    <property type="match status" value="1"/>
</dbReference>
<dbReference type="AlphaFoldDB" id="A0A9N9XSN2"/>
<evidence type="ECO:0000256" key="2">
    <source>
        <dbReference type="ARBA" id="ARBA00022801"/>
    </source>
</evidence>